<organism evidence="6 7">
    <name type="scientific">Priestia iocasae</name>
    <dbReference type="NCBI Taxonomy" id="2291674"/>
    <lineage>
        <taxon>Bacteria</taxon>
        <taxon>Bacillati</taxon>
        <taxon>Bacillota</taxon>
        <taxon>Bacilli</taxon>
        <taxon>Bacillales</taxon>
        <taxon>Bacillaceae</taxon>
        <taxon>Priestia</taxon>
    </lineage>
</organism>
<dbReference type="Proteomes" id="UP000809829">
    <property type="component" value="Unassembled WGS sequence"/>
</dbReference>
<dbReference type="Pfam" id="PF03466">
    <property type="entry name" value="LysR_substrate"/>
    <property type="match status" value="1"/>
</dbReference>
<keyword evidence="4" id="KW-0804">Transcription</keyword>
<dbReference type="InterPro" id="IPR036390">
    <property type="entry name" value="WH_DNA-bd_sf"/>
</dbReference>
<accession>A0ABS2QWP9</accession>
<keyword evidence="3" id="KW-0238">DNA-binding</keyword>
<name>A0ABS2QWP9_9BACI</name>
<dbReference type="InterPro" id="IPR000847">
    <property type="entry name" value="LysR_HTH_N"/>
</dbReference>
<evidence type="ECO:0000259" key="5">
    <source>
        <dbReference type="PROSITE" id="PS50931"/>
    </source>
</evidence>
<dbReference type="PROSITE" id="PS50931">
    <property type="entry name" value="HTH_LYSR"/>
    <property type="match status" value="1"/>
</dbReference>
<dbReference type="PANTHER" id="PTHR30126:SF64">
    <property type="entry name" value="HTH-TYPE TRANSCRIPTIONAL REGULATOR CITR"/>
    <property type="match status" value="1"/>
</dbReference>
<reference evidence="6 7" key="1">
    <citation type="submission" date="2021-01" db="EMBL/GenBank/DDBJ databases">
        <title>Genomic Encyclopedia of Type Strains, Phase IV (KMG-IV): sequencing the most valuable type-strain genomes for metagenomic binning, comparative biology and taxonomic classification.</title>
        <authorList>
            <person name="Goeker M."/>
        </authorList>
    </citation>
    <scope>NUCLEOTIDE SEQUENCE [LARGE SCALE GENOMIC DNA]</scope>
    <source>
        <strain evidence="6 7">DSM 104297</strain>
    </source>
</reference>
<dbReference type="CDD" id="cd05466">
    <property type="entry name" value="PBP2_LTTR_substrate"/>
    <property type="match status" value="1"/>
</dbReference>
<dbReference type="InterPro" id="IPR005119">
    <property type="entry name" value="LysR_subst-bd"/>
</dbReference>
<evidence type="ECO:0000256" key="1">
    <source>
        <dbReference type="ARBA" id="ARBA00009437"/>
    </source>
</evidence>
<comment type="similarity">
    <text evidence="1">Belongs to the LysR transcriptional regulatory family.</text>
</comment>
<dbReference type="Gene3D" id="1.10.10.10">
    <property type="entry name" value="Winged helix-like DNA-binding domain superfamily/Winged helix DNA-binding domain"/>
    <property type="match status" value="1"/>
</dbReference>
<dbReference type="Gene3D" id="3.40.190.290">
    <property type="match status" value="1"/>
</dbReference>
<dbReference type="PRINTS" id="PR00039">
    <property type="entry name" value="HTHLYSR"/>
</dbReference>
<feature type="domain" description="HTH lysR-type" evidence="5">
    <location>
        <begin position="1"/>
        <end position="58"/>
    </location>
</feature>
<gene>
    <name evidence="6" type="ORF">JOC83_002753</name>
</gene>
<evidence type="ECO:0000256" key="4">
    <source>
        <dbReference type="ARBA" id="ARBA00023163"/>
    </source>
</evidence>
<dbReference type="SUPFAM" id="SSF53850">
    <property type="entry name" value="Periplasmic binding protein-like II"/>
    <property type="match status" value="1"/>
</dbReference>
<keyword evidence="2" id="KW-0805">Transcription regulation</keyword>
<protein>
    <submittedName>
        <fullName evidence="6">LysR family transcriptional repressor of citA</fullName>
    </submittedName>
</protein>
<sequence>MELSWLRTFVTVVEQENFRKAADVLYISQPSVSVHIKQLEKEVGVTLLERSNKKVMLTEEGRKYIKTARNILTMYQEGLEELHSFTQGYRSKLSIAISPLIADTILPYVLKQYLKEHIDIEVSVVILESKDIEQAVLEGEVDVGLSRVPSFHPSLMCDTIYEDDVILVAPHDGHDDESALPLDAEDLFDKYRLLTHNHPLYWDSLIKQLKIKFPKLQTMKVSQTHITKRFIEEGLGISFIPRSAVRRELYEGRLLEVYTPSIDLPKTSTYAIIKHNHTLETDFLAFLAKHRYN</sequence>
<evidence type="ECO:0000256" key="3">
    <source>
        <dbReference type="ARBA" id="ARBA00023125"/>
    </source>
</evidence>
<dbReference type="SUPFAM" id="SSF46785">
    <property type="entry name" value="Winged helix' DNA-binding domain"/>
    <property type="match status" value="1"/>
</dbReference>
<comment type="caution">
    <text evidence="6">The sequence shown here is derived from an EMBL/GenBank/DDBJ whole genome shotgun (WGS) entry which is preliminary data.</text>
</comment>
<keyword evidence="7" id="KW-1185">Reference proteome</keyword>
<dbReference type="EMBL" id="JAFBFC010000004">
    <property type="protein sequence ID" value="MBM7703904.1"/>
    <property type="molecule type" value="Genomic_DNA"/>
</dbReference>
<dbReference type="RefSeq" id="WP_205187897.1">
    <property type="nucleotide sequence ID" value="NZ_JAFBFC010000004.1"/>
</dbReference>
<evidence type="ECO:0000256" key="2">
    <source>
        <dbReference type="ARBA" id="ARBA00023015"/>
    </source>
</evidence>
<dbReference type="InterPro" id="IPR036388">
    <property type="entry name" value="WH-like_DNA-bd_sf"/>
</dbReference>
<proteinExistence type="inferred from homology"/>
<evidence type="ECO:0000313" key="7">
    <source>
        <dbReference type="Proteomes" id="UP000809829"/>
    </source>
</evidence>
<evidence type="ECO:0000313" key="6">
    <source>
        <dbReference type="EMBL" id="MBM7703904.1"/>
    </source>
</evidence>
<dbReference type="PANTHER" id="PTHR30126">
    <property type="entry name" value="HTH-TYPE TRANSCRIPTIONAL REGULATOR"/>
    <property type="match status" value="1"/>
</dbReference>
<dbReference type="Pfam" id="PF00126">
    <property type="entry name" value="HTH_1"/>
    <property type="match status" value="1"/>
</dbReference>